<dbReference type="InterPro" id="IPR045573">
    <property type="entry name" value="Fut8_N_cat"/>
</dbReference>
<proteinExistence type="predicted"/>
<keyword evidence="1" id="KW-0472">Membrane</keyword>
<dbReference type="Gene3D" id="3.40.50.11350">
    <property type="match status" value="2"/>
</dbReference>
<dbReference type="AlphaFoldDB" id="A0A815B6F0"/>
<name>A0A815B6F0_9BILA</name>
<dbReference type="PANTHER" id="PTHR13132:SF29">
    <property type="entry name" value="ALPHA-(1,6)-FUCOSYLTRANSFERASE"/>
    <property type="match status" value="1"/>
</dbReference>
<evidence type="ECO:0000256" key="1">
    <source>
        <dbReference type="SAM" id="Phobius"/>
    </source>
</evidence>
<dbReference type="Pfam" id="PF19745">
    <property type="entry name" value="FUT8_N_cat"/>
    <property type="match status" value="1"/>
</dbReference>
<evidence type="ECO:0000313" key="4">
    <source>
        <dbReference type="Proteomes" id="UP000663860"/>
    </source>
</evidence>
<reference evidence="3" key="1">
    <citation type="submission" date="2021-02" db="EMBL/GenBank/DDBJ databases">
        <authorList>
            <person name="Nowell W R."/>
        </authorList>
    </citation>
    <scope>NUCLEOTIDE SEQUENCE</scope>
</reference>
<dbReference type="GO" id="GO:0006487">
    <property type="term" value="P:protein N-linked glycosylation"/>
    <property type="evidence" value="ECO:0007669"/>
    <property type="project" value="TreeGrafter"/>
</dbReference>
<feature type="transmembrane region" description="Helical" evidence="1">
    <location>
        <begin position="417"/>
        <end position="436"/>
    </location>
</feature>
<dbReference type="Proteomes" id="UP000663860">
    <property type="component" value="Unassembled WGS sequence"/>
</dbReference>
<dbReference type="EMBL" id="CAJNOE010000546">
    <property type="protein sequence ID" value="CAF1264923.1"/>
    <property type="molecule type" value="Genomic_DNA"/>
</dbReference>
<comment type="caution">
    <text evidence="3">The sequence shown here is derived from an EMBL/GenBank/DDBJ whole genome shotgun (WGS) entry which is preliminary data.</text>
</comment>
<organism evidence="3 4">
    <name type="scientific">Adineta steineri</name>
    <dbReference type="NCBI Taxonomy" id="433720"/>
    <lineage>
        <taxon>Eukaryota</taxon>
        <taxon>Metazoa</taxon>
        <taxon>Spiralia</taxon>
        <taxon>Gnathifera</taxon>
        <taxon>Rotifera</taxon>
        <taxon>Eurotatoria</taxon>
        <taxon>Bdelloidea</taxon>
        <taxon>Adinetida</taxon>
        <taxon>Adinetidae</taxon>
        <taxon>Adineta</taxon>
    </lineage>
</organism>
<dbReference type="PANTHER" id="PTHR13132">
    <property type="entry name" value="ALPHA- 1,6 -FUCOSYLTRANSFERASE"/>
    <property type="match status" value="1"/>
</dbReference>
<evidence type="ECO:0000313" key="3">
    <source>
        <dbReference type="EMBL" id="CAF1264923.1"/>
    </source>
</evidence>
<protein>
    <recommendedName>
        <fullName evidence="2">Alpha-(1,6)-fucosyltransferase N- and catalytic domain-containing protein</fullName>
    </recommendedName>
</protein>
<keyword evidence="1" id="KW-0812">Transmembrane</keyword>
<accession>A0A815B6F0</accession>
<sequence length="833" mass="97314">MAEKFDSTPFLLLGFVLIFIFGIFIGLNLNRTDIKPFIAYLSSNAILQKNLESNQQQSLHSFSFAYNTTHLWSMRLADENYYRIVRRLPCRTVNYVDQSVNELMNHCSQTTINEFSVNETVNIQRWFYEHQYPVDCSNKKFAVIHNYAWSGFGSTIHQVAWAFGEALAQNRIAIYETPGNWVYGDCKFGTPDCFFLPITNCSIPSKIDGNQTIRIPANRGHWEKARYPDVFQNRTLTWYRSQLLFYLMRYNAQTLAHVQHLVAQSFDPPSVDLHHPYVALYVRRSDKVTNREMSQAYPLSQYFNLFDNDTHQTNITTIYINSEDNNVFKEFQQINKNKTGYYKLLRVKTRKDIVFGSLMGMAMNERGKIILEFLTDLFIEANADLHAGTLTSNWCRLVDEMRLVLGKFSPYYTPENGYYLGFVLIFIFGVFIGLNMNTTDIKPFILYSSSNMILQEELESNQQQSLNPFSFAYNTTHLWSMRLADENYYRIIRRLPCRTVNYVDQSINETMNHCSQTTINEFSVKETVNAQKWFYEHQHPVDCSNKKFAIIHNYAWSGIGSTIHQVVWAFGEALAQNRIAVYETPGNWVYGDCKFGTLDCFFLPITNCSIPSKIDGDQTIRIPANIGHWEKPRYPDVFQNRTLTWYRSQLLFYLMRYNAQTLAHVQHLIAQSFDPPSVDLHHPYIALYVRRSDKVTNREMSQAYSLSQYFNLFDNDTHQTNITTIYINSEDNNVYNEFEQINKNKTGYYKLLRVKTRKDIVFGSLMGMPMNERGKIILEFLTDLFIEANADLHAGTLSSNWCRLVDEMRLVLGKFSPYYTPENGYYLGLRRKK</sequence>
<dbReference type="GO" id="GO:0046921">
    <property type="term" value="F:alpha-(1-&gt;6)-fucosyltransferase activity"/>
    <property type="evidence" value="ECO:0007669"/>
    <property type="project" value="TreeGrafter"/>
</dbReference>
<evidence type="ECO:0000259" key="2">
    <source>
        <dbReference type="Pfam" id="PF19745"/>
    </source>
</evidence>
<keyword evidence="1" id="KW-1133">Transmembrane helix</keyword>
<feature type="transmembrane region" description="Helical" evidence="1">
    <location>
        <begin position="12"/>
        <end position="29"/>
    </location>
</feature>
<feature type="domain" description="Alpha-(1,6)-fucosyltransferase N- and catalytic" evidence="2">
    <location>
        <begin position="234"/>
        <end position="333"/>
    </location>
</feature>
<gene>
    <name evidence="3" type="ORF">IZO911_LOCUS32097</name>
</gene>